<evidence type="ECO:0000313" key="2">
    <source>
        <dbReference type="EMBL" id="CAG7718444.1"/>
    </source>
</evidence>
<dbReference type="Proteomes" id="UP000708208">
    <property type="component" value="Unassembled WGS sequence"/>
</dbReference>
<sequence length="37" mass="4358">TFKLWNRHLAMMSILMNCLFASNHLVEHVSVIVPEEF</sequence>
<evidence type="ECO:0000313" key="3">
    <source>
        <dbReference type="Proteomes" id="UP000708208"/>
    </source>
</evidence>
<feature type="chain" id="PRO_5035243117" evidence="1">
    <location>
        <begin position="22"/>
        <end position="37"/>
    </location>
</feature>
<comment type="caution">
    <text evidence="2">The sequence shown here is derived from an EMBL/GenBank/DDBJ whole genome shotgun (WGS) entry which is preliminary data.</text>
</comment>
<reference evidence="2" key="1">
    <citation type="submission" date="2021-06" db="EMBL/GenBank/DDBJ databases">
        <authorList>
            <person name="Hodson N. C."/>
            <person name="Mongue J. A."/>
            <person name="Jaron S. K."/>
        </authorList>
    </citation>
    <scope>NUCLEOTIDE SEQUENCE</scope>
</reference>
<proteinExistence type="predicted"/>
<dbReference type="EMBL" id="CAJVCH010053502">
    <property type="protein sequence ID" value="CAG7718444.1"/>
    <property type="molecule type" value="Genomic_DNA"/>
</dbReference>
<keyword evidence="1" id="KW-0732">Signal</keyword>
<feature type="signal peptide" evidence="1">
    <location>
        <begin position="1"/>
        <end position="21"/>
    </location>
</feature>
<feature type="non-terminal residue" evidence="2">
    <location>
        <position position="1"/>
    </location>
</feature>
<evidence type="ECO:0000256" key="1">
    <source>
        <dbReference type="SAM" id="SignalP"/>
    </source>
</evidence>
<accession>A0A8J2NYX1</accession>
<name>A0A8J2NYX1_9HEXA</name>
<keyword evidence="3" id="KW-1185">Reference proteome</keyword>
<gene>
    <name evidence="2" type="ORF">AFUS01_LOCUS7836</name>
</gene>
<protein>
    <submittedName>
        <fullName evidence="2">Uncharacterized protein</fullName>
    </submittedName>
</protein>
<organism evidence="2 3">
    <name type="scientific">Allacma fusca</name>
    <dbReference type="NCBI Taxonomy" id="39272"/>
    <lineage>
        <taxon>Eukaryota</taxon>
        <taxon>Metazoa</taxon>
        <taxon>Ecdysozoa</taxon>
        <taxon>Arthropoda</taxon>
        <taxon>Hexapoda</taxon>
        <taxon>Collembola</taxon>
        <taxon>Symphypleona</taxon>
        <taxon>Sminthuridae</taxon>
        <taxon>Allacma</taxon>
    </lineage>
</organism>
<dbReference type="AlphaFoldDB" id="A0A8J2NYX1"/>